<dbReference type="RefSeq" id="WP_251778524.1">
    <property type="nucleotide sequence ID" value="NZ_JAMKFE010000006.1"/>
</dbReference>
<gene>
    <name evidence="1" type="ORF">M8A51_11460</name>
</gene>
<reference evidence="1" key="1">
    <citation type="submission" date="2022-05" db="EMBL/GenBank/DDBJ databases">
        <title>Schlegelella sp. nov., isolated from mangrove soil.</title>
        <authorList>
            <person name="Liu Y."/>
            <person name="Ge X."/>
            <person name="Liu W."/>
        </authorList>
    </citation>
    <scope>NUCLEOTIDE SEQUENCE</scope>
    <source>
        <strain evidence="1">S2-27</strain>
    </source>
</reference>
<dbReference type="EMBL" id="JAMKFE010000006">
    <property type="protein sequence ID" value="MCM5680151.1"/>
    <property type="molecule type" value="Genomic_DNA"/>
</dbReference>
<comment type="caution">
    <text evidence="1">The sequence shown here is derived from an EMBL/GenBank/DDBJ whole genome shotgun (WGS) entry which is preliminary data.</text>
</comment>
<evidence type="ECO:0000313" key="2">
    <source>
        <dbReference type="Proteomes" id="UP001165541"/>
    </source>
</evidence>
<sequence>MFLELTRHGTEVPHRQVLLGKSPGAVEPKTFHHAIDIYLKDSNAYANTYFSRYFEWQGVCRERWFYQCIAPDLLRSQGVFITKRAHQEYVHETFPFQTVDCQLNTFQVSRCSFYLIFRFQVDDALVSTGYQQIVFARDDKRIQRLPEEVLARIREYEIPEERLQA</sequence>
<dbReference type="InterPro" id="IPR029069">
    <property type="entry name" value="HotDog_dom_sf"/>
</dbReference>
<keyword evidence="2" id="KW-1185">Reference proteome</keyword>
<evidence type="ECO:0000313" key="1">
    <source>
        <dbReference type="EMBL" id="MCM5680151.1"/>
    </source>
</evidence>
<dbReference type="Gene3D" id="3.10.129.10">
    <property type="entry name" value="Hotdog Thioesterase"/>
    <property type="match status" value="1"/>
</dbReference>
<organism evidence="1 2">
    <name type="scientific">Caldimonas mangrovi</name>
    <dbReference type="NCBI Taxonomy" id="2944811"/>
    <lineage>
        <taxon>Bacteria</taxon>
        <taxon>Pseudomonadati</taxon>
        <taxon>Pseudomonadota</taxon>
        <taxon>Betaproteobacteria</taxon>
        <taxon>Burkholderiales</taxon>
        <taxon>Sphaerotilaceae</taxon>
        <taxon>Caldimonas</taxon>
    </lineage>
</organism>
<dbReference type="SUPFAM" id="SSF54637">
    <property type="entry name" value="Thioesterase/thiol ester dehydrase-isomerase"/>
    <property type="match status" value="1"/>
</dbReference>
<protein>
    <submittedName>
        <fullName evidence="1">Acyl-CoA thioesterase</fullName>
    </submittedName>
</protein>
<accession>A0ABT0YN53</accession>
<dbReference type="Pfam" id="PF13279">
    <property type="entry name" value="4HBT_2"/>
    <property type="match status" value="1"/>
</dbReference>
<dbReference type="Proteomes" id="UP001165541">
    <property type="component" value="Unassembled WGS sequence"/>
</dbReference>
<proteinExistence type="predicted"/>
<name>A0ABT0YN53_9BURK</name>